<dbReference type="EMBL" id="PVXL01000072">
    <property type="protein sequence ID" value="PRR69598.1"/>
    <property type="molecule type" value="Genomic_DNA"/>
</dbReference>
<comment type="caution">
    <text evidence="1">The sequence shown here is derived from an EMBL/GenBank/DDBJ whole genome shotgun (WGS) entry which is preliminary data.</text>
</comment>
<sequence length="115" mass="12956">MADLAGANLYFSQRLNSQAWESASQTDKEKALLTAERQLELYRDRVDATRFSYAVYEQAIWLLEGDERAKLQQAGVAHANIGSLTEIYKPRHDPAIAPQAWYFLRGPSLKAGGLR</sequence>
<gene>
    <name evidence="1" type="ORF">MOST_30200</name>
</gene>
<reference evidence="1 2" key="1">
    <citation type="submission" date="2018-03" db="EMBL/GenBank/DDBJ databases">
        <title>Genome sequence of Moorella stamsii DSM 26217.</title>
        <authorList>
            <person name="Poehlein A."/>
            <person name="Daniel R."/>
        </authorList>
    </citation>
    <scope>NUCLEOTIDE SEQUENCE [LARGE SCALE GENOMIC DNA]</scope>
    <source>
        <strain evidence="2">DSM 26217</strain>
    </source>
</reference>
<protein>
    <submittedName>
        <fullName evidence="1">Uncharacterized protein</fullName>
    </submittedName>
</protein>
<evidence type="ECO:0000313" key="1">
    <source>
        <dbReference type="EMBL" id="PRR69598.1"/>
    </source>
</evidence>
<organism evidence="1 2">
    <name type="scientific">Neomoorella stamsii</name>
    <dbReference type="NCBI Taxonomy" id="1266720"/>
    <lineage>
        <taxon>Bacteria</taxon>
        <taxon>Bacillati</taxon>
        <taxon>Bacillota</taxon>
        <taxon>Clostridia</taxon>
        <taxon>Neomoorellales</taxon>
        <taxon>Neomoorellaceae</taxon>
        <taxon>Neomoorella</taxon>
    </lineage>
</organism>
<keyword evidence="2" id="KW-1185">Reference proteome</keyword>
<name>A0A9X7J166_9FIRM</name>
<proteinExistence type="predicted"/>
<accession>A0A9X7J166</accession>
<dbReference type="Proteomes" id="UP000239430">
    <property type="component" value="Unassembled WGS sequence"/>
</dbReference>
<dbReference type="AlphaFoldDB" id="A0A9X7J166"/>
<evidence type="ECO:0000313" key="2">
    <source>
        <dbReference type="Proteomes" id="UP000239430"/>
    </source>
</evidence>